<evidence type="ECO:0000313" key="4">
    <source>
        <dbReference type="EMBL" id="KAK9825563.1"/>
    </source>
</evidence>
<dbReference type="EMBL" id="JALJOS010000024">
    <property type="protein sequence ID" value="KAK9825563.1"/>
    <property type="molecule type" value="Genomic_DNA"/>
</dbReference>
<dbReference type="SUPFAM" id="SSF56112">
    <property type="entry name" value="Protein kinase-like (PK-like)"/>
    <property type="match status" value="1"/>
</dbReference>
<keyword evidence="2" id="KW-0812">Transmembrane</keyword>
<dbReference type="PROSITE" id="PS50011">
    <property type="entry name" value="PROTEIN_KINASE_DOM"/>
    <property type="match status" value="1"/>
</dbReference>
<proteinExistence type="predicted"/>
<dbReference type="AlphaFoldDB" id="A0AAW1QW66"/>
<keyword evidence="2" id="KW-0472">Membrane</keyword>
<comment type="caution">
    <text evidence="4">The sequence shown here is derived from an EMBL/GenBank/DDBJ whole genome shotgun (WGS) entry which is preliminary data.</text>
</comment>
<sequence>MRDRPGLPYLTCHSGCYGLRRPISAFLLIFGFVLLLVAVSTDARSHPGSRHLTKHGSQDYDKWPHDFAAAVGGRNLLSAASSAASSAAGKAASAASAAASSSGSAAAAASAASDAASAAAAASSAGDSGVGAAAAAAAAASGYAAAASAAGDLAAAAAAASAAGRAASAAAAASGGSGSASAVSGYAASAAAAAANAASAAASSASGGGSSAASAASGAAAAASAAGTAAAAATAAGASGAGAAAAAAAASGGAAAAAAASGDSAAASSAASSAKTSAAAAASAGSGAASASAAAGSAAAAAAAAGRSASAAATAAGSGGGGGSAAAAAASAGASAAAAATGSAASAASAAGAGSAAAAASAAGKSAAAAASAASSGDSSAASSAATAAQNSASAAASAGSGGSSSAGSGSTNGTPGTPGTGSSGTSGTPGTPGSSISSVSGTPGTPGGSSSSGSSGSNGTPGTPGSPSDEISVQDSGSSNGTPGTPRVGSSGTPGTPGTPGSSSSTGVVTNGTPGTPGMLREQAFRVIPASSYRSSKEKRGRSPGLVPLRSFCSELRPNRATSSPTPRTAVPGTSCCCPIIPQQPNSLPIAQQLAGFVAASSHARLVQALTAATSRLQGSAGHPATLPDDSAIFAARLFAPFALDETDFPLHCCATILSSLLSEPPAASVPVPQSLLSQCDAKWTDRQHPLFVQERDTSAPALVPMLHTAVCHAVPRGRPSELLMTPFWNAIGMAFPEQIGQLLGLDIVIDRNVEEMTITERLLTRDYMCKLDYRPCIVGEDKSNPNQQQEAVQDAVDKYRTVNAVTYGRLGYILMVTMAGSWMAVHGMPLIANLQTKDLIPLIRPFEIVSPFGRTRAVTTAINLTRWILTVGKLRLLPPAPAADLNEALVRPSPYLGADPLAQPGKLTIHLGYVDKTVYVPSAHLQALLSVYGLLKAKKIPNAISCRWLHVGGHSVQLQHPMPIYSATETDYYMVSMRLEPVGANWLPPSPVQLYNLTESLLTTLQALHAHGHVHRDIRSDNILSVSSGWMLIDWELAAPSGSPVFWHVTAFPPSMSPGVSWRPQHDLWQLGLLLQKQPQKTHAVEAFAQQLMNVQGASASVALQALRSTPSWQ</sequence>
<evidence type="ECO:0000256" key="2">
    <source>
        <dbReference type="SAM" id="Phobius"/>
    </source>
</evidence>
<feature type="domain" description="Protein kinase" evidence="3">
    <location>
        <begin position="801"/>
        <end position="1116"/>
    </location>
</feature>
<feature type="compositionally biased region" description="Low complexity" evidence="1">
    <location>
        <begin position="406"/>
        <end position="416"/>
    </location>
</feature>
<keyword evidence="5" id="KW-1185">Reference proteome</keyword>
<reference evidence="4 5" key="1">
    <citation type="journal article" date="2024" name="Nat. Commun.">
        <title>Phylogenomics reveals the evolutionary origins of lichenization in chlorophyte algae.</title>
        <authorList>
            <person name="Puginier C."/>
            <person name="Libourel C."/>
            <person name="Otte J."/>
            <person name="Skaloud P."/>
            <person name="Haon M."/>
            <person name="Grisel S."/>
            <person name="Petersen M."/>
            <person name="Berrin J.G."/>
            <person name="Delaux P.M."/>
            <person name="Dal Grande F."/>
            <person name="Keller J."/>
        </authorList>
    </citation>
    <scope>NUCLEOTIDE SEQUENCE [LARGE SCALE GENOMIC DNA]</scope>
    <source>
        <strain evidence="4 5">SAG 2145</strain>
    </source>
</reference>
<protein>
    <recommendedName>
        <fullName evidence="3">Protein kinase domain-containing protein</fullName>
    </recommendedName>
</protein>
<feature type="compositionally biased region" description="Low complexity" evidence="1">
    <location>
        <begin position="426"/>
        <end position="469"/>
    </location>
</feature>
<dbReference type="GO" id="GO:0008270">
    <property type="term" value="F:zinc ion binding"/>
    <property type="evidence" value="ECO:0007669"/>
    <property type="project" value="UniProtKB-KW"/>
</dbReference>
<dbReference type="GO" id="GO:0006357">
    <property type="term" value="P:regulation of transcription by RNA polymerase II"/>
    <property type="evidence" value="ECO:0007669"/>
    <property type="project" value="TreeGrafter"/>
</dbReference>
<keyword evidence="2" id="KW-1133">Transmembrane helix</keyword>
<evidence type="ECO:0000259" key="3">
    <source>
        <dbReference type="PROSITE" id="PS50011"/>
    </source>
</evidence>
<dbReference type="GO" id="GO:0035098">
    <property type="term" value="C:ESC/E(Z) complex"/>
    <property type="evidence" value="ECO:0007669"/>
    <property type="project" value="TreeGrafter"/>
</dbReference>
<feature type="region of interest" description="Disordered" evidence="1">
    <location>
        <begin position="531"/>
        <end position="550"/>
    </location>
</feature>
<accession>A0AAW1QW66</accession>
<dbReference type="InterPro" id="IPR052130">
    <property type="entry name" value="AEBP2/jing_C2H2-ZnF"/>
</dbReference>
<feature type="transmembrane region" description="Helical" evidence="2">
    <location>
        <begin position="23"/>
        <end position="41"/>
    </location>
</feature>
<dbReference type="Gene3D" id="1.10.510.10">
    <property type="entry name" value="Transferase(Phosphotransferase) domain 1"/>
    <property type="match status" value="1"/>
</dbReference>
<dbReference type="Proteomes" id="UP001438707">
    <property type="component" value="Unassembled WGS sequence"/>
</dbReference>
<dbReference type="InterPro" id="IPR000719">
    <property type="entry name" value="Prot_kinase_dom"/>
</dbReference>
<dbReference type="InterPro" id="IPR011009">
    <property type="entry name" value="Kinase-like_dom_sf"/>
</dbReference>
<dbReference type="GO" id="GO:0004672">
    <property type="term" value="F:protein kinase activity"/>
    <property type="evidence" value="ECO:0007669"/>
    <property type="project" value="InterPro"/>
</dbReference>
<dbReference type="PANTHER" id="PTHR46541:SF1">
    <property type="entry name" value="ZINC FINGER PROTEIN AEBP2"/>
    <property type="match status" value="1"/>
</dbReference>
<dbReference type="GO" id="GO:0005524">
    <property type="term" value="F:ATP binding"/>
    <property type="evidence" value="ECO:0007669"/>
    <property type="project" value="InterPro"/>
</dbReference>
<dbReference type="PANTHER" id="PTHR46541">
    <property type="entry name" value="ZINC FINGER PROTEIN AEBP2"/>
    <property type="match status" value="1"/>
</dbReference>
<gene>
    <name evidence="4" type="ORF">WJX74_006430</name>
</gene>
<feature type="compositionally biased region" description="Low complexity" evidence="1">
    <location>
        <begin position="482"/>
        <end position="519"/>
    </location>
</feature>
<evidence type="ECO:0000256" key="1">
    <source>
        <dbReference type="SAM" id="MobiDB-lite"/>
    </source>
</evidence>
<feature type="region of interest" description="Disordered" evidence="1">
    <location>
        <begin position="396"/>
        <end position="522"/>
    </location>
</feature>
<evidence type="ECO:0000313" key="5">
    <source>
        <dbReference type="Proteomes" id="UP001438707"/>
    </source>
</evidence>
<name>A0AAW1QW66_9CHLO</name>
<organism evidence="4 5">
    <name type="scientific">Apatococcus lobatus</name>
    <dbReference type="NCBI Taxonomy" id="904363"/>
    <lineage>
        <taxon>Eukaryota</taxon>
        <taxon>Viridiplantae</taxon>
        <taxon>Chlorophyta</taxon>
        <taxon>core chlorophytes</taxon>
        <taxon>Trebouxiophyceae</taxon>
        <taxon>Chlorellales</taxon>
        <taxon>Chlorellaceae</taxon>
        <taxon>Apatococcus</taxon>
    </lineage>
</organism>
<feature type="compositionally biased region" description="Polar residues" evidence="1">
    <location>
        <begin position="470"/>
        <end position="481"/>
    </location>
</feature>